<dbReference type="PROSITE" id="PS00674">
    <property type="entry name" value="AAA"/>
    <property type="match status" value="1"/>
</dbReference>
<feature type="compositionally biased region" description="Gly residues" evidence="4">
    <location>
        <begin position="174"/>
        <end position="189"/>
    </location>
</feature>
<reference evidence="6 7" key="1">
    <citation type="submission" date="2020-07" db="EMBL/GenBank/DDBJ databases">
        <title>Halosimplex pelagicum sp. nov. and Halosimplex rubrum sp. nov., isolated from salted brown alga Laminaria, and emended description of the genus Halosimplex.</title>
        <authorList>
            <person name="Cui H."/>
        </authorList>
    </citation>
    <scope>NUCLEOTIDE SEQUENCE [LARGE SCALE GENOMIC DNA]</scope>
    <source>
        <strain evidence="6 7">R27</strain>
    </source>
</reference>
<feature type="region of interest" description="Disordered" evidence="4">
    <location>
        <begin position="155"/>
        <end position="206"/>
    </location>
</feature>
<dbReference type="GO" id="GO:0005524">
    <property type="term" value="F:ATP binding"/>
    <property type="evidence" value="ECO:0007669"/>
    <property type="project" value="UniProtKB-KW"/>
</dbReference>
<keyword evidence="2 3" id="KW-0067">ATP-binding</keyword>
<dbReference type="Proteomes" id="UP000509667">
    <property type="component" value="Chromosome"/>
</dbReference>
<accession>A0A7D5SYT4</accession>
<comment type="similarity">
    <text evidence="3">Belongs to the AAA ATPase family.</text>
</comment>
<evidence type="ECO:0000313" key="7">
    <source>
        <dbReference type="Proteomes" id="UP000509667"/>
    </source>
</evidence>
<sequence length="538" mass="59727">MSKLNLQPVTETDRPTSHLTIGETKVGSSNIVAVTHNNRSAFFYVDPEEELVASNIRNKVKFHENVADVFGGIARGQPFQVEADVSGRDVEPCKSATLYTRDIGEERLASFLRSTNYLLHEIEEVALIDGELTHFEVLDLQPRGFPTLMVDEETEFEFVDREERDERRDRGPSQGAGPGPGGQGRGGGQGRDDEDVDIDISPEKPTVSFEEDVAGLDEVKSTAQMLLALFDPETKREVEGRYGEEFAARGGSMLLYGPPGCGKTLVSEAIAYEAANNTNIESEYGDVKFLPVKGGDILSRYPGEAERRVEAVFDRAHSIAQDGFAVLFFDEIETLIPDRSDDDLQRHERSLTNAFLQEMGTDKIEDNLLVIGATNMPFTIDPAASRRFPVQQFIPQPGDEVMSQVWHKELDSLEAANPDVEISYERLGAASAGYTPAEIADRVLGTELQRELVRSVVEDGSEPIVPDTEYLLERLDRNEPKTVRQFITSVREEVDELEGYPEMRRYVEEQADRLGIAVGGGSDVFDQLRDLGGDQAEE</sequence>
<name>A0A7D5SYT4_9EURY</name>
<dbReference type="CDD" id="cd19481">
    <property type="entry name" value="RecA-like_protease"/>
    <property type="match status" value="1"/>
</dbReference>
<dbReference type="InterPro" id="IPR003593">
    <property type="entry name" value="AAA+_ATPase"/>
</dbReference>
<dbReference type="KEGG" id="hrr:HZS55_04275"/>
<evidence type="ECO:0000259" key="5">
    <source>
        <dbReference type="SMART" id="SM00382"/>
    </source>
</evidence>
<evidence type="ECO:0000256" key="1">
    <source>
        <dbReference type="ARBA" id="ARBA00022741"/>
    </source>
</evidence>
<dbReference type="AlphaFoldDB" id="A0A7D5SYT4"/>
<dbReference type="OrthoDB" id="199365at2157"/>
<protein>
    <submittedName>
        <fullName evidence="6">ATP-binding protein</fullName>
    </submittedName>
</protein>
<gene>
    <name evidence="6" type="ORF">HZS55_04275</name>
</gene>
<dbReference type="GeneID" id="56077052"/>
<dbReference type="Gene3D" id="3.40.50.300">
    <property type="entry name" value="P-loop containing nucleotide triphosphate hydrolases"/>
    <property type="match status" value="1"/>
</dbReference>
<dbReference type="InterPro" id="IPR050168">
    <property type="entry name" value="AAA_ATPase_domain"/>
</dbReference>
<evidence type="ECO:0000256" key="3">
    <source>
        <dbReference type="RuleBase" id="RU003651"/>
    </source>
</evidence>
<dbReference type="InterPro" id="IPR003959">
    <property type="entry name" value="ATPase_AAA_core"/>
</dbReference>
<evidence type="ECO:0000256" key="2">
    <source>
        <dbReference type="ARBA" id="ARBA00022840"/>
    </source>
</evidence>
<dbReference type="PANTHER" id="PTHR23077:SF171">
    <property type="entry name" value="NUCLEAR VALOSIN-CONTAINING PROTEIN-LIKE"/>
    <property type="match status" value="1"/>
</dbReference>
<evidence type="ECO:0000256" key="4">
    <source>
        <dbReference type="SAM" id="MobiDB-lite"/>
    </source>
</evidence>
<dbReference type="InterPro" id="IPR003960">
    <property type="entry name" value="ATPase_AAA_CS"/>
</dbReference>
<keyword evidence="7" id="KW-1185">Reference proteome</keyword>
<dbReference type="SUPFAM" id="SSF52540">
    <property type="entry name" value="P-loop containing nucleoside triphosphate hydrolases"/>
    <property type="match status" value="1"/>
</dbReference>
<dbReference type="EMBL" id="CP058910">
    <property type="protein sequence ID" value="QLH76568.1"/>
    <property type="molecule type" value="Genomic_DNA"/>
</dbReference>
<feature type="compositionally biased region" description="Basic and acidic residues" evidence="4">
    <location>
        <begin position="158"/>
        <end position="171"/>
    </location>
</feature>
<organism evidence="6 7">
    <name type="scientific">Halosimplex rubrum</name>
    <dbReference type="NCBI Taxonomy" id="869889"/>
    <lineage>
        <taxon>Archaea</taxon>
        <taxon>Methanobacteriati</taxon>
        <taxon>Methanobacteriota</taxon>
        <taxon>Stenosarchaea group</taxon>
        <taxon>Halobacteria</taxon>
        <taxon>Halobacteriales</taxon>
        <taxon>Haloarculaceae</taxon>
        <taxon>Halosimplex</taxon>
    </lineage>
</organism>
<proteinExistence type="inferred from homology"/>
<dbReference type="InterPro" id="IPR027417">
    <property type="entry name" value="P-loop_NTPase"/>
</dbReference>
<dbReference type="RefSeq" id="WP_179910505.1">
    <property type="nucleotide sequence ID" value="NZ_CP058910.1"/>
</dbReference>
<dbReference type="PANTHER" id="PTHR23077">
    <property type="entry name" value="AAA-FAMILY ATPASE"/>
    <property type="match status" value="1"/>
</dbReference>
<keyword evidence="1 3" id="KW-0547">Nucleotide-binding</keyword>
<feature type="domain" description="AAA+ ATPase" evidence="5">
    <location>
        <begin position="249"/>
        <end position="398"/>
    </location>
</feature>
<evidence type="ECO:0000313" key="6">
    <source>
        <dbReference type="EMBL" id="QLH76568.1"/>
    </source>
</evidence>
<dbReference type="GO" id="GO:0016887">
    <property type="term" value="F:ATP hydrolysis activity"/>
    <property type="evidence" value="ECO:0007669"/>
    <property type="project" value="InterPro"/>
</dbReference>
<dbReference type="Pfam" id="PF00004">
    <property type="entry name" value="AAA"/>
    <property type="match status" value="1"/>
</dbReference>
<dbReference type="SMART" id="SM00382">
    <property type="entry name" value="AAA"/>
    <property type="match status" value="1"/>
</dbReference>